<gene>
    <name evidence="4" type="ORF">MKW94_015479</name>
</gene>
<keyword evidence="5" id="KW-1185">Reference proteome</keyword>
<dbReference type="PANTHER" id="PTHR12857:SF0">
    <property type="entry name" value="CXXC MOTIF CONTAINING ZINC BINDING PROTEIN"/>
    <property type="match status" value="1"/>
</dbReference>
<dbReference type="GO" id="GO:0008270">
    <property type="term" value="F:zinc ion binding"/>
    <property type="evidence" value="ECO:0007669"/>
    <property type="project" value="TreeGrafter"/>
</dbReference>
<accession>A0AA41V0F5</accession>
<sequence length="161" mass="17638">MVNLILMITAELDELTDLQPQGGCDDANFPFYVKIKCGNCGEISPKETCLVAAPKSRGTTNLVQKCKFCGREGNITMIPGKGRPLTTEDGETEGYAPLMLFDSRGIKPVEFAFGDGWKVQSTDGTKFEGIDLSSGEYSEYCEKGQAPVMIFNLKSKFEVLE</sequence>
<dbReference type="EMBL" id="JAJJMA010062797">
    <property type="protein sequence ID" value="MCL7026959.1"/>
    <property type="molecule type" value="Genomic_DNA"/>
</dbReference>
<evidence type="ECO:0000256" key="1">
    <source>
        <dbReference type="ARBA" id="ARBA00007818"/>
    </source>
</evidence>
<dbReference type="SUPFAM" id="SSF141678">
    <property type="entry name" value="MAL13P1.257-like"/>
    <property type="match status" value="1"/>
</dbReference>
<comment type="similarity">
    <text evidence="1">Belongs to the UPF0587 family.</text>
</comment>
<dbReference type="InterPro" id="IPR008584">
    <property type="entry name" value="CXXC_Zn-binding_euk"/>
</dbReference>
<evidence type="ECO:0000313" key="4">
    <source>
        <dbReference type="EMBL" id="MCL7026959.1"/>
    </source>
</evidence>
<comment type="caution">
    <text evidence="4">The sequence shown here is derived from an EMBL/GenBank/DDBJ whole genome shotgun (WGS) entry which is preliminary data.</text>
</comment>
<evidence type="ECO:0000256" key="2">
    <source>
        <dbReference type="ARBA" id="ARBA00022723"/>
    </source>
</evidence>
<protein>
    <submittedName>
        <fullName evidence="4">Uncharacterized protein</fullName>
    </submittedName>
</protein>
<keyword evidence="2" id="KW-0479">Metal-binding</keyword>
<dbReference type="AlphaFoldDB" id="A0AA41V0F5"/>
<dbReference type="Proteomes" id="UP001177140">
    <property type="component" value="Unassembled WGS sequence"/>
</dbReference>
<organism evidence="4 5">
    <name type="scientific">Papaver nudicaule</name>
    <name type="common">Iceland poppy</name>
    <dbReference type="NCBI Taxonomy" id="74823"/>
    <lineage>
        <taxon>Eukaryota</taxon>
        <taxon>Viridiplantae</taxon>
        <taxon>Streptophyta</taxon>
        <taxon>Embryophyta</taxon>
        <taxon>Tracheophyta</taxon>
        <taxon>Spermatophyta</taxon>
        <taxon>Magnoliopsida</taxon>
        <taxon>Ranunculales</taxon>
        <taxon>Papaveraceae</taxon>
        <taxon>Papaveroideae</taxon>
        <taxon>Papaver</taxon>
    </lineage>
</organism>
<name>A0AA41V0F5_PAPNU</name>
<keyword evidence="3" id="KW-0862">Zinc</keyword>
<evidence type="ECO:0000256" key="3">
    <source>
        <dbReference type="ARBA" id="ARBA00022833"/>
    </source>
</evidence>
<proteinExistence type="inferred from homology"/>
<dbReference type="PANTHER" id="PTHR12857">
    <property type="entry name" value="CXXC MOTIF CONTAINING ZINC BINDING PROTEIN"/>
    <property type="match status" value="1"/>
</dbReference>
<dbReference type="Pfam" id="PF05907">
    <property type="entry name" value="CXXC_Zn-b_euk"/>
    <property type="match status" value="1"/>
</dbReference>
<evidence type="ECO:0000313" key="5">
    <source>
        <dbReference type="Proteomes" id="UP001177140"/>
    </source>
</evidence>
<reference evidence="4" key="1">
    <citation type="submission" date="2022-03" db="EMBL/GenBank/DDBJ databases">
        <title>A functionally conserved STORR gene fusion in Papaver species that diverged 16.8 million years ago.</title>
        <authorList>
            <person name="Catania T."/>
        </authorList>
    </citation>
    <scope>NUCLEOTIDE SEQUENCE</scope>
    <source>
        <strain evidence="4">S-191538</strain>
    </source>
</reference>